<evidence type="ECO:0000313" key="2">
    <source>
        <dbReference type="Proteomes" id="UP000799539"/>
    </source>
</evidence>
<gene>
    <name evidence="1" type="ORF">CERZMDRAFT_112870</name>
</gene>
<keyword evidence="2" id="KW-1185">Reference proteome</keyword>
<sequence length="68" mass="8089">MCVRRLPRFRLHEGIVRPLLLLNPFHQWTNFCTVNLRRQPASFLLVAQQPPNRRETLLLAIFCSTWSD</sequence>
<accession>A0A6A6FCC8</accession>
<dbReference type="Proteomes" id="UP000799539">
    <property type="component" value="Unassembled WGS sequence"/>
</dbReference>
<protein>
    <submittedName>
        <fullName evidence="1">Uncharacterized protein</fullName>
    </submittedName>
</protein>
<dbReference type="AlphaFoldDB" id="A0A6A6FCC8"/>
<reference evidence="1" key="1">
    <citation type="journal article" date="2020" name="Stud. Mycol.">
        <title>101 Dothideomycetes genomes: a test case for predicting lifestyles and emergence of pathogens.</title>
        <authorList>
            <person name="Haridas S."/>
            <person name="Albert R."/>
            <person name="Binder M."/>
            <person name="Bloem J."/>
            <person name="Labutti K."/>
            <person name="Salamov A."/>
            <person name="Andreopoulos B."/>
            <person name="Baker S."/>
            <person name="Barry K."/>
            <person name="Bills G."/>
            <person name="Bluhm B."/>
            <person name="Cannon C."/>
            <person name="Castanera R."/>
            <person name="Culley D."/>
            <person name="Daum C."/>
            <person name="Ezra D."/>
            <person name="Gonzalez J."/>
            <person name="Henrissat B."/>
            <person name="Kuo A."/>
            <person name="Liang C."/>
            <person name="Lipzen A."/>
            <person name="Lutzoni F."/>
            <person name="Magnuson J."/>
            <person name="Mondo S."/>
            <person name="Nolan M."/>
            <person name="Ohm R."/>
            <person name="Pangilinan J."/>
            <person name="Park H.-J."/>
            <person name="Ramirez L."/>
            <person name="Alfaro M."/>
            <person name="Sun H."/>
            <person name="Tritt A."/>
            <person name="Yoshinaga Y."/>
            <person name="Zwiers L.-H."/>
            <person name="Turgeon B."/>
            <person name="Goodwin S."/>
            <person name="Spatafora J."/>
            <person name="Crous P."/>
            <person name="Grigoriev I."/>
        </authorList>
    </citation>
    <scope>NUCLEOTIDE SEQUENCE</scope>
    <source>
        <strain evidence="1">SCOH1-5</strain>
    </source>
</reference>
<evidence type="ECO:0000313" key="1">
    <source>
        <dbReference type="EMBL" id="KAF2211062.1"/>
    </source>
</evidence>
<organism evidence="1 2">
    <name type="scientific">Cercospora zeae-maydis SCOH1-5</name>
    <dbReference type="NCBI Taxonomy" id="717836"/>
    <lineage>
        <taxon>Eukaryota</taxon>
        <taxon>Fungi</taxon>
        <taxon>Dikarya</taxon>
        <taxon>Ascomycota</taxon>
        <taxon>Pezizomycotina</taxon>
        <taxon>Dothideomycetes</taxon>
        <taxon>Dothideomycetidae</taxon>
        <taxon>Mycosphaerellales</taxon>
        <taxon>Mycosphaerellaceae</taxon>
        <taxon>Cercospora</taxon>
    </lineage>
</organism>
<proteinExistence type="predicted"/>
<dbReference type="EMBL" id="ML992678">
    <property type="protein sequence ID" value="KAF2211062.1"/>
    <property type="molecule type" value="Genomic_DNA"/>
</dbReference>
<name>A0A6A6FCC8_9PEZI</name>